<feature type="chain" id="PRO_5042243850" description="Secreted protein" evidence="1">
    <location>
        <begin position="26"/>
        <end position="124"/>
    </location>
</feature>
<sequence length="124" mass="13956">MFVFTQGWLCLVEVILLWTCLFTRDFRPVLSDCNISSTGESVDNVCRTDDVSLVASAFISVKFDIDQRNIFLLIGLAHVMVAVISRRIAAWSLTPNTSSVRFVSDGRFKRSFRDLGYLTLLGGR</sequence>
<evidence type="ECO:0000313" key="3">
    <source>
        <dbReference type="Proteomes" id="UP001209878"/>
    </source>
</evidence>
<name>A0AAD9KVV7_RIDPI</name>
<protein>
    <recommendedName>
        <fullName evidence="4">Secreted protein</fullName>
    </recommendedName>
</protein>
<evidence type="ECO:0000313" key="2">
    <source>
        <dbReference type="EMBL" id="KAK2178349.1"/>
    </source>
</evidence>
<keyword evidence="3" id="KW-1185">Reference proteome</keyword>
<comment type="caution">
    <text evidence="2">The sequence shown here is derived from an EMBL/GenBank/DDBJ whole genome shotgun (WGS) entry which is preliminary data.</text>
</comment>
<dbReference type="EMBL" id="JAODUO010000546">
    <property type="protein sequence ID" value="KAK2178349.1"/>
    <property type="molecule type" value="Genomic_DNA"/>
</dbReference>
<reference evidence="2" key="1">
    <citation type="journal article" date="2023" name="Mol. Biol. Evol.">
        <title>Third-Generation Sequencing Reveals the Adaptive Role of the Epigenome in Three Deep-Sea Polychaetes.</title>
        <authorList>
            <person name="Perez M."/>
            <person name="Aroh O."/>
            <person name="Sun Y."/>
            <person name="Lan Y."/>
            <person name="Juniper S.K."/>
            <person name="Young C.R."/>
            <person name="Angers B."/>
            <person name="Qian P.Y."/>
        </authorList>
    </citation>
    <scope>NUCLEOTIDE SEQUENCE</scope>
    <source>
        <strain evidence="2">R07B-5</strain>
    </source>
</reference>
<accession>A0AAD9KVV7</accession>
<evidence type="ECO:0008006" key="4">
    <source>
        <dbReference type="Google" id="ProtNLM"/>
    </source>
</evidence>
<feature type="signal peptide" evidence="1">
    <location>
        <begin position="1"/>
        <end position="25"/>
    </location>
</feature>
<organism evidence="2 3">
    <name type="scientific">Ridgeia piscesae</name>
    <name type="common">Tubeworm</name>
    <dbReference type="NCBI Taxonomy" id="27915"/>
    <lineage>
        <taxon>Eukaryota</taxon>
        <taxon>Metazoa</taxon>
        <taxon>Spiralia</taxon>
        <taxon>Lophotrochozoa</taxon>
        <taxon>Annelida</taxon>
        <taxon>Polychaeta</taxon>
        <taxon>Sedentaria</taxon>
        <taxon>Canalipalpata</taxon>
        <taxon>Sabellida</taxon>
        <taxon>Siboglinidae</taxon>
        <taxon>Ridgeia</taxon>
    </lineage>
</organism>
<dbReference type="Proteomes" id="UP001209878">
    <property type="component" value="Unassembled WGS sequence"/>
</dbReference>
<dbReference type="AlphaFoldDB" id="A0AAD9KVV7"/>
<proteinExistence type="predicted"/>
<keyword evidence="1" id="KW-0732">Signal</keyword>
<evidence type="ECO:0000256" key="1">
    <source>
        <dbReference type="SAM" id="SignalP"/>
    </source>
</evidence>
<gene>
    <name evidence="2" type="ORF">NP493_546g01021</name>
</gene>